<sequence length="67" mass="7817">MKIWREIRAIALPLADGEWQLLKNRSDTAYSKRQGKIDRIFSAVAFALNLQTPAIKCQLFQPSFHQW</sequence>
<accession>A0A2W4UDZ6</accession>
<reference evidence="1 2" key="2">
    <citation type="submission" date="2018-06" db="EMBL/GenBank/DDBJ databases">
        <title>Metagenomic assembly of (sub)arctic Cyanobacteria and their associated microbiome from non-axenic cultures.</title>
        <authorList>
            <person name="Baurain D."/>
        </authorList>
    </citation>
    <scope>NUCLEOTIDE SEQUENCE [LARGE SCALE GENOMIC DNA]</scope>
    <source>
        <strain evidence="1">ULC129bin1</strain>
    </source>
</reference>
<gene>
    <name evidence="1" type="ORF">DCF25_08455</name>
</gene>
<protein>
    <submittedName>
        <fullName evidence="1">Uncharacterized protein</fullName>
    </submittedName>
</protein>
<proteinExistence type="predicted"/>
<reference evidence="2" key="1">
    <citation type="submission" date="2018-04" db="EMBL/GenBank/DDBJ databases">
        <authorList>
            <person name="Cornet L."/>
        </authorList>
    </citation>
    <scope>NUCLEOTIDE SEQUENCE [LARGE SCALE GENOMIC DNA]</scope>
</reference>
<name>A0A2W4UDZ6_9CYAN</name>
<evidence type="ECO:0000313" key="1">
    <source>
        <dbReference type="EMBL" id="PZO19506.1"/>
    </source>
</evidence>
<dbReference type="AlphaFoldDB" id="A0A2W4UDZ6"/>
<comment type="caution">
    <text evidence="1">The sequence shown here is derived from an EMBL/GenBank/DDBJ whole genome shotgun (WGS) entry which is preliminary data.</text>
</comment>
<organism evidence="1 2">
    <name type="scientific">Leptolyngbya foveolarum</name>
    <dbReference type="NCBI Taxonomy" id="47253"/>
    <lineage>
        <taxon>Bacteria</taxon>
        <taxon>Bacillati</taxon>
        <taxon>Cyanobacteriota</taxon>
        <taxon>Cyanophyceae</taxon>
        <taxon>Leptolyngbyales</taxon>
        <taxon>Leptolyngbyaceae</taxon>
        <taxon>Leptolyngbya group</taxon>
        <taxon>Leptolyngbya</taxon>
    </lineage>
</organism>
<dbReference type="EMBL" id="QBMC01000043">
    <property type="protein sequence ID" value="PZO19506.1"/>
    <property type="molecule type" value="Genomic_DNA"/>
</dbReference>
<dbReference type="Proteomes" id="UP000249354">
    <property type="component" value="Unassembled WGS sequence"/>
</dbReference>
<evidence type="ECO:0000313" key="2">
    <source>
        <dbReference type="Proteomes" id="UP000249354"/>
    </source>
</evidence>